<gene>
    <name evidence="2" type="ORF">A8975_1202</name>
</gene>
<feature type="transmembrane region" description="Helical" evidence="1">
    <location>
        <begin position="61"/>
        <end position="83"/>
    </location>
</feature>
<dbReference type="RefSeq" id="WP_129760159.1">
    <property type="nucleotide sequence ID" value="NZ_SOQZ01000002.1"/>
</dbReference>
<keyword evidence="3" id="KW-1185">Reference proteome</keyword>
<evidence type="ECO:0000313" key="3">
    <source>
        <dbReference type="Proteomes" id="UP000294930"/>
    </source>
</evidence>
<evidence type="ECO:0000313" key="2">
    <source>
        <dbReference type="EMBL" id="TDY12438.1"/>
    </source>
</evidence>
<dbReference type="Proteomes" id="UP000294930">
    <property type="component" value="Unassembled WGS sequence"/>
</dbReference>
<evidence type="ECO:0000256" key="1">
    <source>
        <dbReference type="SAM" id="Phobius"/>
    </source>
</evidence>
<protein>
    <submittedName>
        <fullName evidence="2">Membrane protein</fullName>
    </submittedName>
</protein>
<reference evidence="2 3" key="1">
    <citation type="submission" date="2019-03" db="EMBL/GenBank/DDBJ databases">
        <title>Genomic Encyclopedia of Type Strains, Phase III (KMG-III): the genomes of soil and plant-associated and newly described type strains.</title>
        <authorList>
            <person name="Whitman W."/>
        </authorList>
    </citation>
    <scope>NUCLEOTIDE SEQUENCE [LARGE SCALE GENOMIC DNA]</scope>
    <source>
        <strain evidence="2 3">CGMCC 1.10957</strain>
    </source>
</reference>
<name>A0ABY2G712_9FLAO</name>
<organism evidence="2 3">
    <name type="scientific">Meridianimaribacter flavus</name>
    <dbReference type="NCBI Taxonomy" id="571115"/>
    <lineage>
        <taxon>Bacteria</taxon>
        <taxon>Pseudomonadati</taxon>
        <taxon>Bacteroidota</taxon>
        <taxon>Flavobacteriia</taxon>
        <taxon>Flavobacteriales</taxon>
        <taxon>Flavobacteriaceae</taxon>
        <taxon>Meridianimaribacter</taxon>
    </lineage>
</organism>
<proteinExistence type="predicted"/>
<keyword evidence="1" id="KW-0472">Membrane</keyword>
<accession>A0ABY2G712</accession>
<keyword evidence="1" id="KW-0812">Transmembrane</keyword>
<feature type="transmembrane region" description="Helical" evidence="1">
    <location>
        <begin position="12"/>
        <end position="31"/>
    </location>
</feature>
<sequence>MTENIIKEGKTLAIVSYMTFIGLIIAIIMNLEKRNPFTFFHIRQMLGLIIMLLVSNVSEKYINSWFGTVLWIITFVCWLYGLYNAFTGEKKPIPVVGELFQDWFRKIN</sequence>
<comment type="caution">
    <text evidence="2">The sequence shown here is derived from an EMBL/GenBank/DDBJ whole genome shotgun (WGS) entry which is preliminary data.</text>
</comment>
<keyword evidence="1" id="KW-1133">Transmembrane helix</keyword>
<feature type="transmembrane region" description="Helical" evidence="1">
    <location>
        <begin position="37"/>
        <end position="54"/>
    </location>
</feature>
<dbReference type="EMBL" id="SOQZ01000002">
    <property type="protein sequence ID" value="TDY12438.1"/>
    <property type="molecule type" value="Genomic_DNA"/>
</dbReference>